<dbReference type="InterPro" id="IPR015947">
    <property type="entry name" value="PUA-like_sf"/>
</dbReference>
<dbReference type="EMBL" id="JAAZWO010000001">
    <property type="protein sequence ID" value="MBC2396276.1"/>
    <property type="molecule type" value="Genomic_DNA"/>
</dbReference>
<feature type="domain" description="ASCH" evidence="1">
    <location>
        <begin position="23"/>
        <end position="147"/>
    </location>
</feature>
<evidence type="ECO:0000313" key="3">
    <source>
        <dbReference type="Proteomes" id="UP000563151"/>
    </source>
</evidence>
<dbReference type="PIRSF" id="PIRSF021320">
    <property type="entry name" value="DUF984"/>
    <property type="match status" value="1"/>
</dbReference>
<evidence type="ECO:0000313" key="2">
    <source>
        <dbReference type="EMBL" id="MBC2396276.1"/>
    </source>
</evidence>
<dbReference type="Pfam" id="PF04266">
    <property type="entry name" value="ASCH"/>
    <property type="match status" value="1"/>
</dbReference>
<protein>
    <submittedName>
        <fullName evidence="2">ASCH domain-containing protein</fullName>
    </submittedName>
</protein>
<accession>A0A923E706</accession>
<dbReference type="SUPFAM" id="SSF88697">
    <property type="entry name" value="PUA domain-like"/>
    <property type="match status" value="1"/>
</dbReference>
<evidence type="ECO:0000259" key="1">
    <source>
        <dbReference type="SMART" id="SM01022"/>
    </source>
</evidence>
<dbReference type="InterPro" id="IPR009326">
    <property type="entry name" value="DUF984"/>
</dbReference>
<proteinExistence type="predicted"/>
<keyword evidence="3" id="KW-1185">Reference proteome</keyword>
<organism evidence="2 3">
    <name type="scientific">Clostridium tetanomorphum</name>
    <dbReference type="NCBI Taxonomy" id="1553"/>
    <lineage>
        <taxon>Bacteria</taxon>
        <taxon>Bacillati</taxon>
        <taxon>Bacillota</taxon>
        <taxon>Clostridia</taxon>
        <taxon>Eubacteriales</taxon>
        <taxon>Clostridiaceae</taxon>
        <taxon>Clostridium</taxon>
    </lineage>
</organism>
<comment type="caution">
    <text evidence="2">The sequence shown here is derived from an EMBL/GenBank/DDBJ whole genome shotgun (WGS) entry which is preliminary data.</text>
</comment>
<dbReference type="RefSeq" id="WP_173680114.1">
    <property type="nucleotide sequence ID" value="NZ_JAAZWO010000001.1"/>
</dbReference>
<reference evidence="2 3" key="1">
    <citation type="submission" date="2020-04" db="EMBL/GenBank/DDBJ databases">
        <title>Genomic insights into acetone-butanol-ethanol (ABE) fermentation by sequencing solventogenic clostridia strains.</title>
        <authorList>
            <person name="Brown S."/>
        </authorList>
    </citation>
    <scope>NUCLEOTIDE SEQUENCE [LARGE SCALE GENOMIC DNA]</scope>
    <source>
        <strain evidence="2 3">DJ011</strain>
    </source>
</reference>
<dbReference type="PANTHER" id="PTHR39203:SF1">
    <property type="entry name" value="CYTOPLASMIC PROTEIN"/>
    <property type="match status" value="1"/>
</dbReference>
<dbReference type="InterPro" id="IPR007374">
    <property type="entry name" value="ASCH_domain"/>
</dbReference>
<dbReference type="PANTHER" id="PTHR39203">
    <property type="entry name" value="CYTOPLASMIC PROTEIN-RELATED"/>
    <property type="match status" value="1"/>
</dbReference>
<dbReference type="CDD" id="cd06553">
    <property type="entry name" value="ASCH_Ef3133_like"/>
    <property type="match status" value="1"/>
</dbReference>
<dbReference type="SMART" id="SM01022">
    <property type="entry name" value="ASCH"/>
    <property type="match status" value="1"/>
</dbReference>
<dbReference type="AlphaFoldDB" id="A0A923E706"/>
<name>A0A923E706_CLOTT</name>
<gene>
    <name evidence="2" type="ORF">HGG79_00600</name>
</gene>
<sequence>MTEIQMWNEYIKINKNAKNYEAWSFGGNTPEMSDLLAKLVLKGIKTATASAYPCYVAENAPLPPVGGYNLILNTKGEAICITETTKVYIISFNQVKEEHAYKEGEFDRTLTSWRKCHSEIFSMELKDIGQNFTEDMLVICEEFKVVYPII</sequence>
<dbReference type="Proteomes" id="UP000563151">
    <property type="component" value="Unassembled WGS sequence"/>
</dbReference>
<dbReference type="Gene3D" id="3.10.400.10">
    <property type="entry name" value="Sulfate adenylyltransferase"/>
    <property type="match status" value="1"/>
</dbReference>